<dbReference type="EMBL" id="PGLQ01000001">
    <property type="protein sequence ID" value="PJM79862.1"/>
    <property type="molecule type" value="Genomic_DNA"/>
</dbReference>
<evidence type="ECO:0000256" key="5">
    <source>
        <dbReference type="ARBA" id="ARBA00022989"/>
    </source>
</evidence>
<keyword evidence="4 7" id="KW-0812">Transmembrane</keyword>
<proteinExistence type="predicted"/>
<evidence type="ECO:0000313" key="9">
    <source>
        <dbReference type="EMBL" id="PJM79862.1"/>
    </source>
</evidence>
<evidence type="ECO:0000256" key="7">
    <source>
        <dbReference type="SAM" id="Phobius"/>
    </source>
</evidence>
<evidence type="ECO:0000259" key="8">
    <source>
        <dbReference type="Pfam" id="PF02687"/>
    </source>
</evidence>
<gene>
    <name evidence="9" type="ORF">CUU80_01600</name>
</gene>
<evidence type="ECO:0000256" key="1">
    <source>
        <dbReference type="ARBA" id="ARBA00004651"/>
    </source>
</evidence>
<dbReference type="PANTHER" id="PTHR43738:SF1">
    <property type="entry name" value="HEMIN TRANSPORT SYSTEM PERMEASE PROTEIN HRTB-RELATED"/>
    <property type="match status" value="1"/>
</dbReference>
<comment type="subcellular location">
    <subcellularLocation>
        <location evidence="1">Cell membrane</location>
        <topology evidence="1">Multi-pass membrane protein</topology>
    </subcellularLocation>
</comment>
<accession>A0A2M9HST0</accession>
<dbReference type="PANTHER" id="PTHR43738">
    <property type="entry name" value="ABC TRANSPORTER, MEMBRANE PROTEIN"/>
    <property type="match status" value="1"/>
</dbReference>
<evidence type="ECO:0000256" key="6">
    <source>
        <dbReference type="ARBA" id="ARBA00023136"/>
    </source>
</evidence>
<keyword evidence="6 7" id="KW-0472">Membrane</keyword>
<dbReference type="GO" id="GO:0005886">
    <property type="term" value="C:plasma membrane"/>
    <property type="evidence" value="ECO:0007669"/>
    <property type="project" value="UniProtKB-SubCell"/>
</dbReference>
<name>A0A2M9HST0_9BIFI</name>
<protein>
    <submittedName>
        <fullName evidence="9">ABC transporter permease</fullName>
    </submittedName>
</protein>
<dbReference type="Pfam" id="PF02687">
    <property type="entry name" value="FtsX"/>
    <property type="match status" value="1"/>
</dbReference>
<evidence type="ECO:0000313" key="10">
    <source>
        <dbReference type="Proteomes" id="UP000228755"/>
    </source>
</evidence>
<keyword evidence="5 7" id="KW-1133">Transmembrane helix</keyword>
<feature type="transmembrane region" description="Helical" evidence="7">
    <location>
        <begin position="338"/>
        <end position="358"/>
    </location>
</feature>
<feature type="transmembrane region" description="Helical" evidence="7">
    <location>
        <begin position="36"/>
        <end position="58"/>
    </location>
</feature>
<dbReference type="InterPro" id="IPR003838">
    <property type="entry name" value="ABC3_permease_C"/>
</dbReference>
<dbReference type="Proteomes" id="UP000228755">
    <property type="component" value="Unassembled WGS sequence"/>
</dbReference>
<reference evidence="9 10" key="1">
    <citation type="submission" date="2017-11" db="EMBL/GenBank/DDBJ databases">
        <title>Draft genome sequences of strains TRE 1, TRE D, TRE H and TRI 7, isolated from tamarins, belonging to four potential novel Bifidobacterium species.</title>
        <authorList>
            <person name="Mattarelli P."/>
            <person name="Modesto M."/>
            <person name="Bonetti A."/>
            <person name="Puglisi E."/>
            <person name="Morelli L."/>
        </authorList>
    </citation>
    <scope>NUCLEOTIDE SEQUENCE [LARGE SCALE GENOMIC DNA]</scope>
    <source>
        <strain evidence="10">TRED</strain>
    </source>
</reference>
<feature type="transmembrane region" description="Helical" evidence="7">
    <location>
        <begin position="281"/>
        <end position="304"/>
    </location>
</feature>
<feature type="domain" description="ABC3 transporter permease C-terminal" evidence="8">
    <location>
        <begin position="287"/>
        <end position="396"/>
    </location>
</feature>
<dbReference type="OrthoDB" id="6313at2"/>
<evidence type="ECO:0000256" key="3">
    <source>
        <dbReference type="ARBA" id="ARBA00022475"/>
    </source>
</evidence>
<comment type="caution">
    <text evidence="9">The sequence shown here is derived from an EMBL/GenBank/DDBJ whole genome shotgun (WGS) entry which is preliminary data.</text>
</comment>
<dbReference type="InterPro" id="IPR051125">
    <property type="entry name" value="ABC-4/HrtB_transporter"/>
</dbReference>
<organism evidence="9 10">
    <name type="scientific">Bifidobacterium scaligerum</name>
    <dbReference type="NCBI Taxonomy" id="2052656"/>
    <lineage>
        <taxon>Bacteria</taxon>
        <taxon>Bacillati</taxon>
        <taxon>Actinomycetota</taxon>
        <taxon>Actinomycetes</taxon>
        <taxon>Bifidobacteriales</taxon>
        <taxon>Bifidobacteriaceae</taxon>
        <taxon>Bifidobacterium</taxon>
    </lineage>
</organism>
<keyword evidence="10" id="KW-1185">Reference proteome</keyword>
<dbReference type="AlphaFoldDB" id="A0A2M9HST0"/>
<sequence length="417" mass="44248">MTDHATVYDSVQHSQRRILRTLAARNLVGRPMRTGALLAVVTILALAFFGGTMLTMNLNTGMASMERRLGADLMVVPQNTAQKAEALLTDGNPSTFYFTKDIADEVKKADGIDQASEQTYIASLAAECCAEKLQIIGYDPSTDFVIEPWVASQFDGTLEDGQMIAGANVNVSADGTVELYGHKWPVVAQLASTGTSLDNSVFINLDTVPQMVEASAKVAKRVMPAEYADKAVSTVLIKVSEGYGAETVAENIKRLDSRFSDLGYVYPGGVTATTKTALNALVAYLTVFVAAIWVMGVIVLLAVFAASVNERKREFASLRILGATRGMLAGILLRESALIGLIGGAFGVGLASLAIFPFSALIGKQLQLPYLQASVPTVLAIMAVTLVCSVAIGVAGSLAVLVRIGRPEAYLTLREGE</sequence>
<evidence type="ECO:0000256" key="2">
    <source>
        <dbReference type="ARBA" id="ARBA00022448"/>
    </source>
</evidence>
<keyword evidence="2" id="KW-0813">Transport</keyword>
<feature type="transmembrane region" description="Helical" evidence="7">
    <location>
        <begin position="378"/>
        <end position="404"/>
    </location>
</feature>
<keyword evidence="3" id="KW-1003">Cell membrane</keyword>
<evidence type="ECO:0000256" key="4">
    <source>
        <dbReference type="ARBA" id="ARBA00022692"/>
    </source>
</evidence>